<proteinExistence type="predicted"/>
<evidence type="ECO:0000313" key="1">
    <source>
        <dbReference type="EMBL" id="WPU96274.1"/>
    </source>
</evidence>
<evidence type="ECO:0008006" key="3">
    <source>
        <dbReference type="Google" id="ProtNLM"/>
    </source>
</evidence>
<accession>A0ABZ0TWV0</accession>
<keyword evidence="2" id="KW-1185">Reference proteome</keyword>
<evidence type="ECO:0000313" key="2">
    <source>
        <dbReference type="Proteomes" id="UP001324380"/>
    </source>
</evidence>
<reference evidence="1 2" key="1">
    <citation type="submission" date="2023-11" db="EMBL/GenBank/DDBJ databases">
        <title>Analysis of the Genomes of Mucilaginibacter gossypii cycad 4 and M. sabulilitoris SNA2: microbes with the potential for plant growth promotion.</title>
        <authorList>
            <person name="Hirsch A.M."/>
            <person name="Humm E."/>
            <person name="Rubbi M."/>
            <person name="Del Vecchio G."/>
            <person name="Ha S.M."/>
            <person name="Pellegrini M."/>
            <person name="Gunsalus R.P."/>
        </authorList>
    </citation>
    <scope>NUCLEOTIDE SEQUENCE [LARGE SCALE GENOMIC DNA]</scope>
    <source>
        <strain evidence="1 2">SNA2</strain>
    </source>
</reference>
<gene>
    <name evidence="1" type="ORF">SNE25_12170</name>
</gene>
<protein>
    <recommendedName>
        <fullName evidence="3">Bor protein</fullName>
    </recommendedName>
</protein>
<dbReference type="EMBL" id="CP139558">
    <property type="protein sequence ID" value="WPU96274.1"/>
    <property type="molecule type" value="Genomic_DNA"/>
</dbReference>
<dbReference type="InterPro" id="IPR010438">
    <property type="entry name" value="Lambda_Bor"/>
</dbReference>
<organism evidence="1 2">
    <name type="scientific">Mucilaginibacter sabulilitoris</name>
    <dbReference type="NCBI Taxonomy" id="1173583"/>
    <lineage>
        <taxon>Bacteria</taxon>
        <taxon>Pseudomonadati</taxon>
        <taxon>Bacteroidota</taxon>
        <taxon>Sphingobacteriia</taxon>
        <taxon>Sphingobacteriales</taxon>
        <taxon>Sphingobacteriaceae</taxon>
        <taxon>Mucilaginibacter</taxon>
    </lineage>
</organism>
<dbReference type="Pfam" id="PF06291">
    <property type="entry name" value="Lambda_Bor"/>
    <property type="match status" value="1"/>
</dbReference>
<dbReference type="Proteomes" id="UP001324380">
    <property type="component" value="Chromosome"/>
</dbReference>
<sequence>MMLLYSRLKGHCRKLLLASAITLTLNSCYTTRVATQAQPGSEVSSRTVNSFFWGIIQSPKRVNTPICDSLNVNGLAEVTVRNNFGYSLITVITLGIWSPTRVEWKCGKPCQKVGTL</sequence>
<dbReference type="RefSeq" id="WP_321565373.1">
    <property type="nucleotide sequence ID" value="NZ_CP139558.1"/>
</dbReference>
<name>A0ABZ0TWV0_9SPHI</name>